<dbReference type="EMBL" id="PQFF01000011">
    <property type="protein sequence ID" value="RHZ89470.1"/>
    <property type="molecule type" value="Genomic_DNA"/>
</dbReference>
<sequence length="54" mass="6391">MERTQDIYWKVEEKGNEEQTGALLKELKSYPFVMCYSPYDLLVTRFDTALDDPL</sequence>
<evidence type="ECO:0000313" key="2">
    <source>
        <dbReference type="Proteomes" id="UP000266861"/>
    </source>
</evidence>
<name>A0A397JYF6_9GLOM</name>
<comment type="caution">
    <text evidence="1">The sequence shown here is derived from an EMBL/GenBank/DDBJ whole genome shotgun (WGS) entry which is preliminary data.</text>
</comment>
<accession>A0A397JYF6</accession>
<reference evidence="1 2" key="1">
    <citation type="submission" date="2018-08" db="EMBL/GenBank/DDBJ databases">
        <title>Genome and evolution of the arbuscular mycorrhizal fungus Diversispora epigaea (formerly Glomus versiforme) and its bacterial endosymbionts.</title>
        <authorList>
            <person name="Sun X."/>
            <person name="Fei Z."/>
            <person name="Harrison M."/>
        </authorList>
    </citation>
    <scope>NUCLEOTIDE SEQUENCE [LARGE SCALE GENOMIC DNA]</scope>
    <source>
        <strain evidence="1 2">IT104</strain>
    </source>
</reference>
<proteinExistence type="predicted"/>
<evidence type="ECO:0000313" key="1">
    <source>
        <dbReference type="EMBL" id="RHZ89470.1"/>
    </source>
</evidence>
<protein>
    <submittedName>
        <fullName evidence="1">Uncharacterized protein</fullName>
    </submittedName>
</protein>
<organism evidence="1 2">
    <name type="scientific">Diversispora epigaea</name>
    <dbReference type="NCBI Taxonomy" id="1348612"/>
    <lineage>
        <taxon>Eukaryota</taxon>
        <taxon>Fungi</taxon>
        <taxon>Fungi incertae sedis</taxon>
        <taxon>Mucoromycota</taxon>
        <taxon>Glomeromycotina</taxon>
        <taxon>Glomeromycetes</taxon>
        <taxon>Diversisporales</taxon>
        <taxon>Diversisporaceae</taxon>
        <taxon>Diversispora</taxon>
    </lineage>
</organism>
<dbReference type="Proteomes" id="UP000266861">
    <property type="component" value="Unassembled WGS sequence"/>
</dbReference>
<keyword evidence="2" id="KW-1185">Reference proteome</keyword>
<gene>
    <name evidence="1" type="ORF">Glove_13g168</name>
</gene>
<dbReference type="AlphaFoldDB" id="A0A397JYF6"/>